<reference evidence="1 2" key="1">
    <citation type="submission" date="2016-06" db="EMBL/GenBank/DDBJ databases">
        <authorList>
            <person name="Kjaerup R.B."/>
            <person name="Dalgaard T.S."/>
            <person name="Juul-Madsen H.R."/>
        </authorList>
    </citation>
    <scope>NUCLEOTIDE SEQUENCE [LARGE SCALE GENOMIC DNA]</scope>
    <source>
        <strain evidence="1 2">1199456.5</strain>
    </source>
</reference>
<organism evidence="1 2">
    <name type="scientific">Mycolicibacterium mucogenicum</name>
    <name type="common">Mycobacterium mucogenicum</name>
    <dbReference type="NCBI Taxonomy" id="56689"/>
    <lineage>
        <taxon>Bacteria</taxon>
        <taxon>Bacillati</taxon>
        <taxon>Actinomycetota</taxon>
        <taxon>Actinomycetes</taxon>
        <taxon>Mycobacteriales</taxon>
        <taxon>Mycobacteriaceae</taxon>
        <taxon>Mycolicibacterium</taxon>
    </lineage>
</organism>
<name>A0A1A0MRK3_MYCMU</name>
<accession>A0A1A0MRK3</accession>
<comment type="caution">
    <text evidence="1">The sequence shown here is derived from an EMBL/GenBank/DDBJ whole genome shotgun (WGS) entry which is preliminary data.</text>
</comment>
<sequence length="91" mass="9936">MYLHIDPTEIPPAVEVREPDDFTAFKVVVEVPEHAWITPDALTALAGRGDDDEWRQNLAGMLAYAASKGWCDDAGRVRAHVEVTTAAPHPG</sequence>
<proteinExistence type="predicted"/>
<evidence type="ECO:0000313" key="2">
    <source>
        <dbReference type="Proteomes" id="UP000093962"/>
    </source>
</evidence>
<dbReference type="EMBL" id="LZSF01000121">
    <property type="protein sequence ID" value="OBA87691.1"/>
    <property type="molecule type" value="Genomic_DNA"/>
</dbReference>
<gene>
    <name evidence="1" type="ORF">A5642_19235</name>
</gene>
<evidence type="ECO:0000313" key="1">
    <source>
        <dbReference type="EMBL" id="OBA87691.1"/>
    </source>
</evidence>
<protein>
    <submittedName>
        <fullName evidence="1">Uncharacterized protein</fullName>
    </submittedName>
</protein>
<dbReference type="Proteomes" id="UP000093962">
    <property type="component" value="Unassembled WGS sequence"/>
</dbReference>
<dbReference type="OrthoDB" id="4481150at2"/>
<dbReference type="RefSeq" id="WP_064858862.1">
    <property type="nucleotide sequence ID" value="NZ_LZSF01000121.1"/>
</dbReference>
<dbReference type="AlphaFoldDB" id="A0A1A0MRK3"/>